<dbReference type="InterPro" id="IPR017853">
    <property type="entry name" value="GH"/>
</dbReference>
<accession>A0ABS9SI65</accession>
<keyword evidence="4" id="KW-0378">Hydrolase</keyword>
<reference evidence="8 9" key="1">
    <citation type="submission" date="2022-02" db="EMBL/GenBank/DDBJ databases">
        <authorList>
            <person name="Min J."/>
        </authorList>
    </citation>
    <scope>NUCLEOTIDE SEQUENCE [LARGE SCALE GENOMIC DNA]</scope>
    <source>
        <strain evidence="8 9">GR10-1</strain>
    </source>
</reference>
<keyword evidence="5" id="KW-0326">Glycosidase</keyword>
<dbReference type="Proteomes" id="UP001202248">
    <property type="component" value="Unassembled WGS sequence"/>
</dbReference>
<evidence type="ECO:0000256" key="5">
    <source>
        <dbReference type="ARBA" id="ARBA00023295"/>
    </source>
</evidence>
<dbReference type="InterPro" id="IPR057739">
    <property type="entry name" value="Glyco_hydro_29_N"/>
</dbReference>
<dbReference type="InterPro" id="IPR008979">
    <property type="entry name" value="Galactose-bd-like_sf"/>
</dbReference>
<evidence type="ECO:0000256" key="1">
    <source>
        <dbReference type="ARBA" id="ARBA00007951"/>
    </source>
</evidence>
<comment type="caution">
    <text evidence="8">The sequence shown here is derived from an EMBL/GenBank/DDBJ whole genome shotgun (WGS) entry which is preliminary data.</text>
</comment>
<comment type="similarity">
    <text evidence="1">Belongs to the glycosyl hydrolase 29 family.</text>
</comment>
<evidence type="ECO:0000256" key="2">
    <source>
        <dbReference type="ARBA" id="ARBA00012662"/>
    </source>
</evidence>
<evidence type="ECO:0000256" key="6">
    <source>
        <dbReference type="SAM" id="SignalP"/>
    </source>
</evidence>
<evidence type="ECO:0000256" key="3">
    <source>
        <dbReference type="ARBA" id="ARBA00022729"/>
    </source>
</evidence>
<name>A0ABS9SI65_9BACT</name>
<evidence type="ECO:0000313" key="9">
    <source>
        <dbReference type="Proteomes" id="UP001202248"/>
    </source>
</evidence>
<gene>
    <name evidence="8" type="ORF">MKP09_09070</name>
</gene>
<evidence type="ECO:0000313" key="8">
    <source>
        <dbReference type="EMBL" id="MCH5598049.1"/>
    </source>
</evidence>
<feature type="chain" id="PRO_5047135155" description="alpha-L-fucosidase" evidence="6">
    <location>
        <begin position="25"/>
        <end position="491"/>
    </location>
</feature>
<feature type="signal peptide" evidence="6">
    <location>
        <begin position="1"/>
        <end position="24"/>
    </location>
</feature>
<keyword evidence="3 6" id="KW-0732">Signal</keyword>
<dbReference type="SUPFAM" id="SSF49785">
    <property type="entry name" value="Galactose-binding domain-like"/>
    <property type="match status" value="1"/>
</dbReference>
<protein>
    <recommendedName>
        <fullName evidence="2">alpha-L-fucosidase</fullName>
        <ecNumber evidence="2">3.2.1.51</ecNumber>
    </recommendedName>
</protein>
<keyword evidence="9" id="KW-1185">Reference proteome</keyword>
<dbReference type="EC" id="3.2.1.51" evidence="2"/>
<feature type="domain" description="Glycoside hydrolase family 29 N-terminal" evidence="7">
    <location>
        <begin position="61"/>
        <end position="333"/>
    </location>
</feature>
<dbReference type="SUPFAM" id="SSF51445">
    <property type="entry name" value="(Trans)glycosidases"/>
    <property type="match status" value="1"/>
</dbReference>
<dbReference type="PANTHER" id="PTHR10030:SF37">
    <property type="entry name" value="ALPHA-L-FUCOSIDASE-RELATED"/>
    <property type="match status" value="1"/>
</dbReference>
<evidence type="ECO:0000259" key="7">
    <source>
        <dbReference type="Pfam" id="PF01120"/>
    </source>
</evidence>
<dbReference type="Pfam" id="PF01120">
    <property type="entry name" value="Alpha_L_fucos"/>
    <property type="match status" value="1"/>
</dbReference>
<dbReference type="InterPro" id="IPR000933">
    <property type="entry name" value="Glyco_hydro_29"/>
</dbReference>
<dbReference type="Gene3D" id="3.20.20.80">
    <property type="entry name" value="Glycosidases"/>
    <property type="match status" value="1"/>
</dbReference>
<dbReference type="PANTHER" id="PTHR10030">
    <property type="entry name" value="ALPHA-L-FUCOSIDASE"/>
    <property type="match status" value="1"/>
</dbReference>
<dbReference type="Gene3D" id="2.60.120.260">
    <property type="entry name" value="Galactose-binding domain-like"/>
    <property type="match status" value="1"/>
</dbReference>
<dbReference type="SMART" id="SM00812">
    <property type="entry name" value="Alpha_L_fucos"/>
    <property type="match status" value="1"/>
</dbReference>
<dbReference type="RefSeq" id="WP_240827398.1">
    <property type="nucleotide sequence ID" value="NZ_JAKWBL010000001.1"/>
</dbReference>
<dbReference type="EMBL" id="JAKWBL010000001">
    <property type="protein sequence ID" value="MCH5598049.1"/>
    <property type="molecule type" value="Genomic_DNA"/>
</dbReference>
<sequence length="491" mass="56413">MKIGRILFCFLLAALVAKTGSSQSCISTEQLKQAERGYGMFIHFGINTFNETEWSNGKLPVASYNPDQLDPDQWVRTAKEAGFKYVILVSKHHDGFCLWNSKYTDYDVAAAPIKTDVVAGVSKACKKYGLAFGIYYSLWDCRESTYNDKDSWKYVNYIKNQLTELLTQYGSICELWFDGGWAKPEADWHLPEIYAHIKKIQPNCQVTTNHTIQPPGQPHGIRHPKDMQHGDIIRFFPSDFRTKDPNLARWDDPKVFRKNDKDYYMLFEHTLCLSERWNWFQKKAVIPARSVDELEELFYWCTANNNIMILNVPPDQHGQIREHERLRILELADRLGIRNGGKPLPAGYENLAFNTSIAASSTANEDKFSADKANDYSLETWWIAGDSVAELEMQLPEHLPFNRLSIFEYSENKALSDGFSTIRTYHIKEYEIEIFNKNKWETIYVGDQVGACKIIQLPEYKTASAIKLKITKAQGKPGICLFAVSNTQSKK</sequence>
<organism evidence="8 9">
    <name type="scientific">Niabella ginsengisoli</name>
    <dbReference type="NCBI Taxonomy" id="522298"/>
    <lineage>
        <taxon>Bacteria</taxon>
        <taxon>Pseudomonadati</taxon>
        <taxon>Bacteroidota</taxon>
        <taxon>Chitinophagia</taxon>
        <taxon>Chitinophagales</taxon>
        <taxon>Chitinophagaceae</taxon>
        <taxon>Niabella</taxon>
    </lineage>
</organism>
<evidence type="ECO:0000256" key="4">
    <source>
        <dbReference type="ARBA" id="ARBA00022801"/>
    </source>
</evidence>
<proteinExistence type="inferred from homology"/>